<feature type="region of interest" description="Disordered" evidence="1">
    <location>
        <begin position="1"/>
        <end position="25"/>
    </location>
</feature>
<dbReference type="Proteomes" id="UP000796880">
    <property type="component" value="Unassembled WGS sequence"/>
</dbReference>
<name>A0A8K0HS53_9ROSA</name>
<evidence type="ECO:0000313" key="2">
    <source>
        <dbReference type="EMBL" id="KAF3457720.1"/>
    </source>
</evidence>
<organism evidence="2 3">
    <name type="scientific">Rhamnella rubrinervis</name>
    <dbReference type="NCBI Taxonomy" id="2594499"/>
    <lineage>
        <taxon>Eukaryota</taxon>
        <taxon>Viridiplantae</taxon>
        <taxon>Streptophyta</taxon>
        <taxon>Embryophyta</taxon>
        <taxon>Tracheophyta</taxon>
        <taxon>Spermatophyta</taxon>
        <taxon>Magnoliopsida</taxon>
        <taxon>eudicotyledons</taxon>
        <taxon>Gunneridae</taxon>
        <taxon>Pentapetalae</taxon>
        <taxon>rosids</taxon>
        <taxon>fabids</taxon>
        <taxon>Rosales</taxon>
        <taxon>Rhamnaceae</taxon>
        <taxon>rhamnoid group</taxon>
        <taxon>Rhamneae</taxon>
        <taxon>Rhamnella</taxon>
    </lineage>
</organism>
<dbReference type="AlphaFoldDB" id="A0A8K0HS53"/>
<dbReference type="EMBL" id="VOIH02000001">
    <property type="protein sequence ID" value="KAF3457720.1"/>
    <property type="molecule type" value="Genomic_DNA"/>
</dbReference>
<reference evidence="2" key="1">
    <citation type="submission" date="2020-03" db="EMBL/GenBank/DDBJ databases">
        <title>A high-quality chromosome-level genome assembly of a woody plant with both climbing and erect habits, Rhamnella rubrinervis.</title>
        <authorList>
            <person name="Lu Z."/>
            <person name="Yang Y."/>
            <person name="Zhu X."/>
            <person name="Sun Y."/>
        </authorList>
    </citation>
    <scope>NUCLEOTIDE SEQUENCE</scope>
    <source>
        <strain evidence="2">BYM</strain>
        <tissue evidence="2">Leaf</tissue>
    </source>
</reference>
<protein>
    <submittedName>
        <fullName evidence="2">Uncharacterized protein</fullName>
    </submittedName>
</protein>
<gene>
    <name evidence="2" type="ORF">FNV43_RR02378</name>
</gene>
<evidence type="ECO:0000313" key="3">
    <source>
        <dbReference type="Proteomes" id="UP000796880"/>
    </source>
</evidence>
<sequence length="152" mass="17130">MLNDSKDKESNPSDGSSGKDKDNNLGMITVENATLNLNNGNDITMVDHVLPTTNEYDMLYNFYNYDVDYDDGMNVGMQEDDIAFDNDFELDHDRMRGDNEVNDSFEVPISANCDAHFVSVGFKMDSFLIPSTGDDSVPIPPIHNEIIYKQQE</sequence>
<feature type="compositionally biased region" description="Basic and acidic residues" evidence="1">
    <location>
        <begin position="1"/>
        <end position="23"/>
    </location>
</feature>
<evidence type="ECO:0000256" key="1">
    <source>
        <dbReference type="SAM" id="MobiDB-lite"/>
    </source>
</evidence>
<proteinExistence type="predicted"/>
<comment type="caution">
    <text evidence="2">The sequence shown here is derived from an EMBL/GenBank/DDBJ whole genome shotgun (WGS) entry which is preliminary data.</text>
</comment>
<accession>A0A8K0HS53</accession>
<keyword evidence="3" id="KW-1185">Reference proteome</keyword>